<sequence length="154" mass="16965">MLEACIKHNPEPLLTQTLFRISPVARSGLGCPVSIFLEQALEGLIQTCLLGRYGRNIRGAAFFTYLINDLVLQDGEDPCFQCRATGKLTTVFQRGHQCVLHDILSQRLVAQLKGCELQHVASNASQHFVIHDKALGSTHRFSSSHRSICGHAAP</sequence>
<dbReference type="EMBL" id="VSSQ01105777">
    <property type="protein sequence ID" value="MPN45693.1"/>
    <property type="molecule type" value="Genomic_DNA"/>
</dbReference>
<proteinExistence type="predicted"/>
<accession>A0A645IE63</accession>
<dbReference type="AlphaFoldDB" id="A0A645IE63"/>
<reference evidence="1" key="1">
    <citation type="submission" date="2019-08" db="EMBL/GenBank/DDBJ databases">
        <authorList>
            <person name="Kucharzyk K."/>
            <person name="Murdoch R.W."/>
            <person name="Higgins S."/>
            <person name="Loffler F."/>
        </authorList>
    </citation>
    <scope>NUCLEOTIDE SEQUENCE</scope>
</reference>
<gene>
    <name evidence="1" type="ORF">SDC9_193262</name>
</gene>
<protein>
    <submittedName>
        <fullName evidence="1">Uncharacterized protein</fullName>
    </submittedName>
</protein>
<comment type="caution">
    <text evidence="1">The sequence shown here is derived from an EMBL/GenBank/DDBJ whole genome shotgun (WGS) entry which is preliminary data.</text>
</comment>
<organism evidence="1">
    <name type="scientific">bioreactor metagenome</name>
    <dbReference type="NCBI Taxonomy" id="1076179"/>
    <lineage>
        <taxon>unclassified sequences</taxon>
        <taxon>metagenomes</taxon>
        <taxon>ecological metagenomes</taxon>
    </lineage>
</organism>
<name>A0A645IE63_9ZZZZ</name>
<evidence type="ECO:0000313" key="1">
    <source>
        <dbReference type="EMBL" id="MPN45693.1"/>
    </source>
</evidence>